<feature type="compositionally biased region" description="Basic and acidic residues" evidence="2">
    <location>
        <begin position="51"/>
        <end position="103"/>
    </location>
</feature>
<keyword evidence="5" id="KW-1185">Reference proteome</keyword>
<feature type="compositionally biased region" description="Low complexity" evidence="2">
    <location>
        <begin position="275"/>
        <end position="304"/>
    </location>
</feature>
<feature type="region of interest" description="Disordered" evidence="2">
    <location>
        <begin position="459"/>
        <end position="592"/>
    </location>
</feature>
<keyword evidence="1" id="KW-0694">RNA-binding</keyword>
<evidence type="ECO:0000259" key="3">
    <source>
        <dbReference type="PROSITE" id="PS50102"/>
    </source>
</evidence>
<dbReference type="InterPro" id="IPR052793">
    <property type="entry name" value="EJC-associated_protein"/>
</dbReference>
<feature type="compositionally biased region" description="Basic and acidic residues" evidence="2">
    <location>
        <begin position="691"/>
        <end position="715"/>
    </location>
</feature>
<dbReference type="InterPro" id="IPR000504">
    <property type="entry name" value="RRM_dom"/>
</dbReference>
<dbReference type="PROSITE" id="PS50102">
    <property type="entry name" value="RRM"/>
    <property type="match status" value="1"/>
</dbReference>
<dbReference type="InterPro" id="IPR034257">
    <property type="entry name" value="Acinus_RRM"/>
</dbReference>
<dbReference type="PANTHER" id="PTHR46589">
    <property type="entry name" value="APOPTOTIC CHROMATIN CONDENSATION INDUCER IN THE NUCLEUS"/>
    <property type="match status" value="1"/>
</dbReference>
<dbReference type="Pfam" id="PF16294">
    <property type="entry name" value="RSB_motif"/>
    <property type="match status" value="1"/>
</dbReference>
<feature type="compositionally biased region" description="Basic and acidic residues" evidence="2">
    <location>
        <begin position="815"/>
        <end position="897"/>
    </location>
</feature>
<dbReference type="PANTHER" id="PTHR46589:SF1">
    <property type="entry name" value="APOPTOTIC CHROMATIN CONDENSATION INDUCER IN THE NUCLEUS"/>
    <property type="match status" value="1"/>
</dbReference>
<feature type="compositionally biased region" description="Basic residues" evidence="2">
    <location>
        <begin position="140"/>
        <end position="157"/>
    </location>
</feature>
<dbReference type="Proteomes" id="UP001634394">
    <property type="component" value="Unassembled WGS sequence"/>
</dbReference>
<dbReference type="Gene3D" id="3.30.70.330">
    <property type="match status" value="1"/>
</dbReference>
<feature type="compositionally biased region" description="Basic and acidic residues" evidence="2">
    <location>
        <begin position="112"/>
        <end position="124"/>
    </location>
</feature>
<name>A0ABD3VD72_SINWO</name>
<dbReference type="AlphaFoldDB" id="A0ABD3VD72"/>
<feature type="compositionally biased region" description="Basic and acidic residues" evidence="2">
    <location>
        <begin position="263"/>
        <end position="274"/>
    </location>
</feature>
<dbReference type="InterPro" id="IPR035979">
    <property type="entry name" value="RBD_domain_sf"/>
</dbReference>
<evidence type="ECO:0000256" key="1">
    <source>
        <dbReference type="PROSITE-ProRule" id="PRU00176"/>
    </source>
</evidence>
<evidence type="ECO:0000313" key="5">
    <source>
        <dbReference type="Proteomes" id="UP001634394"/>
    </source>
</evidence>
<evidence type="ECO:0000256" key="2">
    <source>
        <dbReference type="SAM" id="MobiDB-lite"/>
    </source>
</evidence>
<dbReference type="SUPFAM" id="SSF54928">
    <property type="entry name" value="RNA-binding domain, RBD"/>
    <property type="match status" value="1"/>
</dbReference>
<dbReference type="InterPro" id="IPR012677">
    <property type="entry name" value="Nucleotide-bd_a/b_plait_sf"/>
</dbReference>
<feature type="compositionally biased region" description="Basic and acidic residues" evidence="2">
    <location>
        <begin position="461"/>
        <end position="480"/>
    </location>
</feature>
<feature type="compositionally biased region" description="Basic and acidic residues" evidence="2">
    <location>
        <begin position="387"/>
        <end position="411"/>
    </location>
</feature>
<sequence>MGTRRKFSSHSTEETGNQENTEPVLRGKRTRTRSQRESDRETDGASPVKEVAQKPGDESHKGDERVLEERNMQEKEEHDAERQDTKTEASNREVTKDGVKSEGIEISSSGDQIRKKYVEKEDVMTKANETPMETEDAQHRKTKSVKKSDKKGKKGRSRSSSSSSRSSRSSSESPPRSKVKGRVERKRQSSRDRSESPPKSKLKVKGERKRSWSSSRSSSESPQKLKGQAQKRSRSESESPERKKTKPARRRSSSSSSSRSSSKSKEKSRSRSAESRSSSSRSRSQSQSRSPSRSPELRSPPGSRLKSQPLNTVVRDESSFHTASEDTPVKDQMCSPEQSSGMETDTVEIKSKQSDVPLAPEKEEGELPQESEPKEQKKSSRRISLTRGEKDGEKDEDKDHSQQTEGLGEKPLRKRKWGSKTASTANKPPRKATSLAISTDSLKGLISDIKPGMLNEASLDLDVKDDGGLSDQEDTRDVKIQRTVIQVVKQDADEESSSEEEEKADEEEEGENDTEEEKQEEAKKDKAEKIKPPVVEKKDGDERHDVDKENKKKKTIEERVKAEPKIIRRVSNPPLVQPDEPMKAGRGQSPARNPVSRIVHIRNLVRPFTVNQLKELMKRTGNFTDEGFWIDKIKSHCYVTYSTEEEAMATRKALHGTRWPQSNPKILMVDYGTEDEVLHHRNLEVSQAPIQKEKPVLRKEKEKEKERVKEKERERDRKKKEEKKEEVKPIREWDRDKLRQSEERERERRRARSLSRERRQHERSRDRERAKKEKKAPVVEKKVEDEPPAKLLDDLFRKTKVTPCIYWLPLTEAQISERETARKQREVERQKRREEQEKVEEAERKQRIADRAKRRETEERSRPQKDKESMEASPVKERNRNRRQNEDGPRKRVEKSRSPKNQHQRQSRSGEGRRR</sequence>
<feature type="region of interest" description="Disordered" evidence="2">
    <location>
        <begin position="686"/>
        <end position="915"/>
    </location>
</feature>
<feature type="compositionally biased region" description="Low complexity" evidence="2">
    <location>
        <begin position="212"/>
        <end position="221"/>
    </location>
</feature>
<feature type="compositionally biased region" description="Basic and acidic residues" evidence="2">
    <location>
        <begin position="233"/>
        <end position="242"/>
    </location>
</feature>
<reference evidence="4 5" key="1">
    <citation type="submission" date="2024-11" db="EMBL/GenBank/DDBJ databases">
        <title>Chromosome-level genome assembly of the freshwater bivalve Anodonta woodiana.</title>
        <authorList>
            <person name="Chen X."/>
        </authorList>
    </citation>
    <scope>NUCLEOTIDE SEQUENCE [LARGE SCALE GENOMIC DNA]</scope>
    <source>
        <strain evidence="4">MN2024</strain>
        <tissue evidence="4">Gills</tissue>
    </source>
</reference>
<organism evidence="4 5">
    <name type="scientific">Sinanodonta woodiana</name>
    <name type="common">Chinese pond mussel</name>
    <name type="synonym">Anodonta woodiana</name>
    <dbReference type="NCBI Taxonomy" id="1069815"/>
    <lineage>
        <taxon>Eukaryota</taxon>
        <taxon>Metazoa</taxon>
        <taxon>Spiralia</taxon>
        <taxon>Lophotrochozoa</taxon>
        <taxon>Mollusca</taxon>
        <taxon>Bivalvia</taxon>
        <taxon>Autobranchia</taxon>
        <taxon>Heteroconchia</taxon>
        <taxon>Palaeoheterodonta</taxon>
        <taxon>Unionida</taxon>
        <taxon>Unionoidea</taxon>
        <taxon>Unionidae</taxon>
        <taxon>Unioninae</taxon>
        <taxon>Sinanodonta</taxon>
    </lineage>
</organism>
<dbReference type="CDD" id="cd12432">
    <property type="entry name" value="RRM_ACINU"/>
    <property type="match status" value="1"/>
</dbReference>
<dbReference type="InterPro" id="IPR032552">
    <property type="entry name" value="RSB_motif"/>
</dbReference>
<feature type="compositionally biased region" description="Basic and acidic residues" evidence="2">
    <location>
        <begin position="722"/>
        <end position="797"/>
    </location>
</feature>
<feature type="compositionally biased region" description="Acidic residues" evidence="2">
    <location>
        <begin position="492"/>
        <end position="519"/>
    </location>
</feature>
<accession>A0ABD3VD72</accession>
<feature type="compositionally biased region" description="Basic and acidic residues" evidence="2">
    <location>
        <begin position="34"/>
        <end position="43"/>
    </location>
</feature>
<comment type="caution">
    <text evidence="4">The sequence shown here is derived from an EMBL/GenBank/DDBJ whole genome shotgun (WGS) entry which is preliminary data.</text>
</comment>
<feature type="compositionally biased region" description="Low complexity" evidence="2">
    <location>
        <begin position="158"/>
        <end position="176"/>
    </location>
</feature>
<dbReference type="EMBL" id="JBJQND010000012">
    <property type="protein sequence ID" value="KAL3859512.1"/>
    <property type="molecule type" value="Genomic_DNA"/>
</dbReference>
<feature type="compositionally biased region" description="Basic and acidic residues" evidence="2">
    <location>
        <begin position="520"/>
        <end position="566"/>
    </location>
</feature>
<dbReference type="GO" id="GO:0003723">
    <property type="term" value="F:RNA binding"/>
    <property type="evidence" value="ECO:0007669"/>
    <property type="project" value="UniProtKB-UniRule"/>
</dbReference>
<feature type="compositionally biased region" description="Basic and acidic residues" evidence="2">
    <location>
        <begin position="186"/>
        <end position="198"/>
    </location>
</feature>
<feature type="compositionally biased region" description="Basic and acidic residues" evidence="2">
    <location>
        <begin position="314"/>
        <end position="329"/>
    </location>
</feature>
<feature type="domain" description="RRM" evidence="3">
    <location>
        <begin position="597"/>
        <end position="674"/>
    </location>
</feature>
<evidence type="ECO:0000313" key="4">
    <source>
        <dbReference type="EMBL" id="KAL3859512.1"/>
    </source>
</evidence>
<proteinExistence type="predicted"/>
<protein>
    <recommendedName>
        <fullName evidence="3">RRM domain-containing protein</fullName>
    </recommendedName>
</protein>
<feature type="compositionally biased region" description="Basic residues" evidence="2">
    <location>
        <begin position="243"/>
        <end position="252"/>
    </location>
</feature>
<gene>
    <name evidence="4" type="ORF">ACJMK2_009729</name>
</gene>
<feature type="region of interest" description="Disordered" evidence="2">
    <location>
        <begin position="1"/>
        <end position="436"/>
    </location>
</feature>